<protein>
    <submittedName>
        <fullName evidence="4">Heme peroxidase family protein</fullName>
    </submittedName>
</protein>
<dbReference type="Proteomes" id="UP001201985">
    <property type="component" value="Unassembled WGS sequence"/>
</dbReference>
<dbReference type="Gene3D" id="1.10.640.10">
    <property type="entry name" value="Haem peroxidase domain superfamily, animal type"/>
    <property type="match status" value="1"/>
</dbReference>
<evidence type="ECO:0000313" key="5">
    <source>
        <dbReference type="Proteomes" id="UP001201985"/>
    </source>
</evidence>
<dbReference type="PANTHER" id="PTHR11475">
    <property type="entry name" value="OXIDASE/PEROXIDASE"/>
    <property type="match status" value="1"/>
</dbReference>
<organism evidence="4 5">
    <name type="scientific">Teichococcus vastitatis</name>
    <dbReference type="NCBI Taxonomy" id="2307076"/>
    <lineage>
        <taxon>Bacteria</taxon>
        <taxon>Pseudomonadati</taxon>
        <taxon>Pseudomonadota</taxon>
        <taxon>Alphaproteobacteria</taxon>
        <taxon>Acetobacterales</taxon>
        <taxon>Roseomonadaceae</taxon>
        <taxon>Roseomonas</taxon>
    </lineage>
</organism>
<evidence type="ECO:0000256" key="1">
    <source>
        <dbReference type="ARBA" id="ARBA00004613"/>
    </source>
</evidence>
<dbReference type="CDD" id="cd09819">
    <property type="entry name" value="An_peroxidase_bacterial_1"/>
    <property type="match status" value="1"/>
</dbReference>
<accession>A0ABS9W935</accession>
<dbReference type="GO" id="GO:0004601">
    <property type="term" value="F:peroxidase activity"/>
    <property type="evidence" value="ECO:0007669"/>
    <property type="project" value="UniProtKB-KW"/>
</dbReference>
<dbReference type="InterPro" id="IPR037120">
    <property type="entry name" value="Haem_peroxidase_sf_animal"/>
</dbReference>
<keyword evidence="5" id="KW-1185">Reference proteome</keyword>
<proteinExistence type="predicted"/>
<comment type="caution">
    <text evidence="4">The sequence shown here is derived from an EMBL/GenBank/DDBJ whole genome shotgun (WGS) entry which is preliminary data.</text>
</comment>
<keyword evidence="3" id="KW-0325">Glycoprotein</keyword>
<sequence>MHAGHGKHPRGLEEGARRQSQFGRFGQMFPGLSPLSVSKDDLGVLADTMRDEGQSGDNQNIPAGYTYLGQFIDHDITFDTSGLGEKVNDPTAVMNFRSPRLDLDSVYGRGPADQPFLYDRVDGRRFALGACGPGQQPNTAGALRIRGGLPNDLPRNREGLALIGDPRNDENLLVAQTHLAFLKFHNKVVDHVEAAGGTDPDKVFDEARRIVRWHYQWIVLHDFLDRLVDFNDVHDVLTNGRKHYRFEEQSEFGEPYMPVEFSVAAYRLGHSMIRETYSHNRVFRPGAGPSTFSFLFHFTGLSGGIVGSRVGEADLLQKLKLPKLKLRNGEDINPFLLPDLPGDWAIDWRRFFDLGAPGSPPGNVEPPDNEFALNFSRLLDPYLVPALHTLPGDGGNLAHRNLQRGVQMQLPSGQDVAQAMGITPLMPDEIAGSGADGAKARDLGLHEKTPLWYYILKEAQLKGNNGSRLAGVGSRILAEVFVGLLEGDCESFICRDRNWKPTLPSEHPGTFTMPDLLRFVGDLDPINEASNLEQVAP</sequence>
<name>A0ABS9W935_9PROT</name>
<dbReference type="RefSeq" id="WP_241793602.1">
    <property type="nucleotide sequence ID" value="NZ_JALBUU010000052.1"/>
</dbReference>
<evidence type="ECO:0000256" key="2">
    <source>
        <dbReference type="ARBA" id="ARBA00022525"/>
    </source>
</evidence>
<dbReference type="SUPFAM" id="SSF48113">
    <property type="entry name" value="Heme-dependent peroxidases"/>
    <property type="match status" value="1"/>
</dbReference>
<keyword evidence="2" id="KW-0964">Secreted</keyword>
<dbReference type="InterPro" id="IPR019791">
    <property type="entry name" value="Haem_peroxidase_animal"/>
</dbReference>
<evidence type="ECO:0000256" key="3">
    <source>
        <dbReference type="ARBA" id="ARBA00023180"/>
    </source>
</evidence>
<dbReference type="InterPro" id="IPR010255">
    <property type="entry name" value="Haem_peroxidase_sf"/>
</dbReference>
<dbReference type="PROSITE" id="PS50292">
    <property type="entry name" value="PEROXIDASE_3"/>
    <property type="match status" value="1"/>
</dbReference>
<keyword evidence="4" id="KW-0560">Oxidoreductase</keyword>
<comment type="subcellular location">
    <subcellularLocation>
        <location evidence="1">Secreted</location>
    </subcellularLocation>
</comment>
<dbReference type="EMBL" id="JALBUU010000052">
    <property type="protein sequence ID" value="MCI0755747.1"/>
    <property type="molecule type" value="Genomic_DNA"/>
</dbReference>
<dbReference type="PANTHER" id="PTHR11475:SF4">
    <property type="entry name" value="CHORION PEROXIDASE"/>
    <property type="match status" value="1"/>
</dbReference>
<keyword evidence="4" id="KW-0575">Peroxidase</keyword>
<gene>
    <name evidence="4" type="ORF">MON41_18930</name>
</gene>
<reference evidence="4 5" key="1">
    <citation type="submission" date="2022-03" db="EMBL/GenBank/DDBJ databases">
        <title>Complete genome analysis of Roseomonas KG 17.1 : a prolific producer of plant growth promoters.</title>
        <authorList>
            <person name="Saadouli I."/>
            <person name="Najjari A."/>
            <person name="Mosbah A."/>
            <person name="Ouzari H.I."/>
        </authorList>
    </citation>
    <scope>NUCLEOTIDE SEQUENCE [LARGE SCALE GENOMIC DNA]</scope>
    <source>
        <strain evidence="4 5">KG17-1</strain>
    </source>
</reference>
<evidence type="ECO:0000313" key="4">
    <source>
        <dbReference type="EMBL" id="MCI0755747.1"/>
    </source>
</evidence>
<dbReference type="Pfam" id="PF03098">
    <property type="entry name" value="An_peroxidase"/>
    <property type="match status" value="1"/>
</dbReference>